<dbReference type="EMBL" id="LK023386">
    <property type="protein sequence ID" value="CDS14483.1"/>
    <property type="molecule type" value="Genomic_DNA"/>
</dbReference>
<feature type="transmembrane region" description="Helical" evidence="1">
    <location>
        <begin position="134"/>
        <end position="153"/>
    </location>
</feature>
<name>A0A077X548_9FUNG</name>
<keyword evidence="1" id="KW-1133">Transmembrane helix</keyword>
<reference evidence="2" key="1">
    <citation type="journal article" date="2014" name="Genome Announc.">
        <title>De novo whole-genome sequence and genome annotation of Lichtheimia ramosa.</title>
        <authorList>
            <person name="Linde J."/>
            <person name="Schwartze V."/>
            <person name="Binder U."/>
            <person name="Lass-Florl C."/>
            <person name="Voigt K."/>
            <person name="Horn F."/>
        </authorList>
    </citation>
    <scope>NUCLEOTIDE SEQUENCE</scope>
    <source>
        <strain evidence="2">JMRC FSU:6197</strain>
    </source>
</reference>
<keyword evidence="1" id="KW-0472">Membrane</keyword>
<protein>
    <submittedName>
        <fullName evidence="2">Uncharacterized protein</fullName>
    </submittedName>
</protein>
<evidence type="ECO:0000256" key="1">
    <source>
        <dbReference type="SAM" id="Phobius"/>
    </source>
</evidence>
<feature type="transmembrane region" description="Helical" evidence="1">
    <location>
        <begin position="66"/>
        <end position="87"/>
    </location>
</feature>
<gene>
    <name evidence="2" type="ORF">LRAMOSA06652</name>
</gene>
<organism evidence="2">
    <name type="scientific">Lichtheimia ramosa</name>
    <dbReference type="NCBI Taxonomy" id="688394"/>
    <lineage>
        <taxon>Eukaryota</taxon>
        <taxon>Fungi</taxon>
        <taxon>Fungi incertae sedis</taxon>
        <taxon>Mucoromycota</taxon>
        <taxon>Mucoromycotina</taxon>
        <taxon>Mucoromycetes</taxon>
        <taxon>Mucorales</taxon>
        <taxon>Lichtheimiaceae</taxon>
        <taxon>Lichtheimia</taxon>
    </lineage>
</organism>
<sequence length="158" mass="18032">MVIILPWPLDALFFKFQGLSTDFALGIDLYRLYRHNRRLAKDSNLVTVVVDTDANGKERKQRMQPVHFNLMILAIAANLHTFGNTLVTVGNHMLLWIIFQFLYAISFPMYAYYVVSEPNDQRVQWYPLSYVKEALVMISAVVSCGLFIVIGAINSGLN</sequence>
<feature type="transmembrane region" description="Helical" evidence="1">
    <location>
        <begin position="93"/>
        <end position="113"/>
    </location>
</feature>
<proteinExistence type="predicted"/>
<dbReference type="AlphaFoldDB" id="A0A077X548"/>
<evidence type="ECO:0000313" key="2">
    <source>
        <dbReference type="EMBL" id="CDS14483.1"/>
    </source>
</evidence>
<keyword evidence="1" id="KW-0812">Transmembrane</keyword>
<dbReference type="OrthoDB" id="2327125at2759"/>
<accession>A0A077X548</accession>